<feature type="signal peptide" evidence="1">
    <location>
        <begin position="1"/>
        <end position="30"/>
    </location>
</feature>
<dbReference type="PANTHER" id="PTHR35316">
    <property type="entry name" value="28S RIBOSOMAL S34 PROTEIN"/>
    <property type="match status" value="1"/>
</dbReference>
<proteinExistence type="predicted"/>
<protein>
    <submittedName>
        <fullName evidence="2">Uncharacterized protein</fullName>
    </submittedName>
</protein>
<evidence type="ECO:0000313" key="2">
    <source>
        <dbReference type="EMBL" id="KAJ8493010.1"/>
    </source>
</evidence>
<organism evidence="2 3">
    <name type="scientific">Ensete ventricosum</name>
    <name type="common">Abyssinian banana</name>
    <name type="synonym">Musa ensete</name>
    <dbReference type="NCBI Taxonomy" id="4639"/>
    <lineage>
        <taxon>Eukaryota</taxon>
        <taxon>Viridiplantae</taxon>
        <taxon>Streptophyta</taxon>
        <taxon>Embryophyta</taxon>
        <taxon>Tracheophyta</taxon>
        <taxon>Spermatophyta</taxon>
        <taxon>Magnoliopsida</taxon>
        <taxon>Liliopsida</taxon>
        <taxon>Zingiberales</taxon>
        <taxon>Musaceae</taxon>
        <taxon>Ensete</taxon>
    </lineage>
</organism>
<reference evidence="2 3" key="1">
    <citation type="submission" date="2022-12" db="EMBL/GenBank/DDBJ databases">
        <title>Chromosome-scale assembly of the Ensete ventricosum genome.</title>
        <authorList>
            <person name="Dussert Y."/>
            <person name="Stocks J."/>
            <person name="Wendawek A."/>
            <person name="Woldeyes F."/>
            <person name="Nichols R.A."/>
            <person name="Borrell J.S."/>
        </authorList>
    </citation>
    <scope>NUCLEOTIDE SEQUENCE [LARGE SCALE GENOMIC DNA]</scope>
    <source>
        <strain evidence="3">cv. Maze</strain>
        <tissue evidence="2">Seeds</tissue>
    </source>
</reference>
<dbReference type="AlphaFoldDB" id="A0AAV8R894"/>
<keyword evidence="1" id="KW-0732">Signal</keyword>
<accession>A0AAV8R894</accession>
<sequence>MAVALMKPRAPAGRAMGFLPLLFDTIYVSAVPSPSSMNAEDPKKKKNLFGVAQFLPNWGIGYKMAKTHWRDVSYEISKVNLDKDGRHGKARGIWYKAGFTSCRCFCWVKKTPKADYFYSPSSKCFFLKSG</sequence>
<dbReference type="EMBL" id="JAQQAF010000004">
    <property type="protein sequence ID" value="KAJ8493010.1"/>
    <property type="molecule type" value="Genomic_DNA"/>
</dbReference>
<feature type="chain" id="PRO_5043372909" evidence="1">
    <location>
        <begin position="31"/>
        <end position="130"/>
    </location>
</feature>
<evidence type="ECO:0000313" key="3">
    <source>
        <dbReference type="Proteomes" id="UP001222027"/>
    </source>
</evidence>
<evidence type="ECO:0000256" key="1">
    <source>
        <dbReference type="SAM" id="SignalP"/>
    </source>
</evidence>
<dbReference type="Proteomes" id="UP001222027">
    <property type="component" value="Unassembled WGS sequence"/>
</dbReference>
<comment type="caution">
    <text evidence="2">The sequence shown here is derived from an EMBL/GenBank/DDBJ whole genome shotgun (WGS) entry which is preliminary data.</text>
</comment>
<name>A0AAV8R894_ENSVE</name>
<gene>
    <name evidence="2" type="ORF">OPV22_014731</name>
</gene>
<dbReference type="PANTHER" id="PTHR35316:SF1">
    <property type="entry name" value="28S RIBOSOMAL S34 PROTEIN"/>
    <property type="match status" value="1"/>
</dbReference>
<keyword evidence="3" id="KW-1185">Reference proteome</keyword>